<evidence type="ECO:0000256" key="2">
    <source>
        <dbReference type="ARBA" id="ARBA00011738"/>
    </source>
</evidence>
<dbReference type="InterPro" id="IPR001236">
    <property type="entry name" value="Lactate/malate_DH_N"/>
</dbReference>
<organism evidence="15 16">
    <name type="scientific">Maudiozyma humilis</name>
    <name type="common">Sour dough yeast</name>
    <name type="synonym">Kazachstania humilis</name>
    <dbReference type="NCBI Taxonomy" id="51915"/>
    <lineage>
        <taxon>Eukaryota</taxon>
        <taxon>Fungi</taxon>
        <taxon>Dikarya</taxon>
        <taxon>Ascomycota</taxon>
        <taxon>Saccharomycotina</taxon>
        <taxon>Saccharomycetes</taxon>
        <taxon>Saccharomycetales</taxon>
        <taxon>Saccharomycetaceae</taxon>
        <taxon>Maudiozyma</taxon>
    </lineage>
</organism>
<dbReference type="FunFam" id="3.40.50.720:FF:000013">
    <property type="entry name" value="Malate dehydrogenase"/>
    <property type="match status" value="1"/>
</dbReference>
<dbReference type="Pfam" id="PF00056">
    <property type="entry name" value="Ldh_1_N"/>
    <property type="match status" value="1"/>
</dbReference>
<feature type="domain" description="Lactate/malate dehydrogenase C-terminal" evidence="14">
    <location>
        <begin position="147"/>
        <end position="343"/>
    </location>
</feature>
<evidence type="ECO:0000256" key="1">
    <source>
        <dbReference type="ARBA" id="ARBA00008824"/>
    </source>
</evidence>
<dbReference type="EMBL" id="BTGD01000001">
    <property type="protein sequence ID" value="GMM53665.1"/>
    <property type="molecule type" value="Genomic_DNA"/>
</dbReference>
<dbReference type="PANTHER" id="PTHR11540:SF72">
    <property type="entry name" value="MALATE DEHYDROGENASE, PEROXISOMAL"/>
    <property type="match status" value="1"/>
</dbReference>
<dbReference type="SUPFAM" id="SSF51735">
    <property type="entry name" value="NAD(P)-binding Rossmann-fold domains"/>
    <property type="match status" value="1"/>
</dbReference>
<proteinExistence type="inferred from homology"/>
<dbReference type="GO" id="GO:0005739">
    <property type="term" value="C:mitochondrion"/>
    <property type="evidence" value="ECO:0007669"/>
    <property type="project" value="TreeGrafter"/>
</dbReference>
<evidence type="ECO:0000256" key="3">
    <source>
        <dbReference type="ARBA" id="ARBA00012995"/>
    </source>
</evidence>
<dbReference type="InterPro" id="IPR010097">
    <property type="entry name" value="Malate_DH_type1"/>
</dbReference>
<comment type="subunit">
    <text evidence="2">Homodimer.</text>
</comment>
<dbReference type="GO" id="GO:0006099">
    <property type="term" value="P:tricarboxylic acid cycle"/>
    <property type="evidence" value="ECO:0007669"/>
    <property type="project" value="UniProtKB-KW"/>
</dbReference>
<dbReference type="SUPFAM" id="SSF56327">
    <property type="entry name" value="LDH C-terminal domain-like"/>
    <property type="match status" value="1"/>
</dbReference>
<feature type="binding site" evidence="10">
    <location>
        <position position="34"/>
    </location>
    <ligand>
        <name>NAD(+)</name>
        <dbReference type="ChEBI" id="CHEBI:57540"/>
    </ligand>
</feature>
<evidence type="ECO:0000256" key="6">
    <source>
        <dbReference type="ARBA" id="ARBA00023027"/>
    </source>
</evidence>
<evidence type="ECO:0000256" key="10">
    <source>
        <dbReference type="PIRSR" id="PIRSR000102-3"/>
    </source>
</evidence>
<evidence type="ECO:0000256" key="5">
    <source>
        <dbReference type="ARBA" id="ARBA00023002"/>
    </source>
</evidence>
<sequence length="350" mass="37905">MVKVAILGASGGIGQPLSLLLKLSPYISKLALYDVRDPAGVAVDLSHINSVAEIESYHGDQLGDALRGARVVVIPAGVPRKPGMSRDDLFNINAGIVRTLCEGIARSCPNATVLVISNPVNSLVPVALETLRKNNVQNPENRVMGITTLDMVRAETFLGDYLNKARVSSVGSKQFDKRRMHKLVTVIGGHSGHTIVPVVLLKPLVYMMKPGEYDRFLNRVQFGGDEVVKAKQGQGSATYSMAFAAHRFVDVVLRSIQRMPTDDAGFTPAYVQLSQLPGGAEAQNKLGAGKAAAEYLSLPVVLRDGRIERIDSSVLDQLSVKEREMLKTALPELADNVRRGKRFICNPAKL</sequence>
<feature type="binding site" evidence="10">
    <location>
        <position position="241"/>
    </location>
    <ligand>
        <name>NAD(+)</name>
        <dbReference type="ChEBI" id="CHEBI:57540"/>
    </ligand>
</feature>
<keyword evidence="6 10" id="KW-0520">NAD</keyword>
<evidence type="ECO:0000256" key="7">
    <source>
        <dbReference type="ARBA" id="ARBA00048313"/>
    </source>
</evidence>
<evidence type="ECO:0000256" key="12">
    <source>
        <dbReference type="RuleBase" id="RU003405"/>
    </source>
</evidence>
<feature type="binding site" evidence="10">
    <location>
        <begin position="116"/>
        <end position="118"/>
    </location>
    <ligand>
        <name>NAD(+)</name>
        <dbReference type="ChEBI" id="CHEBI:57540"/>
    </ligand>
</feature>
<protein>
    <recommendedName>
        <fullName evidence="3 12">Malate dehydrogenase</fullName>
        <ecNumber evidence="3 12">1.1.1.37</ecNumber>
    </recommendedName>
</protein>
<dbReference type="Proteomes" id="UP001377567">
    <property type="component" value="Unassembled WGS sequence"/>
</dbReference>
<evidence type="ECO:0000256" key="9">
    <source>
        <dbReference type="PIRSR" id="PIRSR000102-2"/>
    </source>
</evidence>
<feature type="binding site" evidence="9">
    <location>
        <position position="153"/>
    </location>
    <ligand>
        <name>substrate</name>
    </ligand>
</feature>
<accession>A0AAV5RQ82</accession>
<dbReference type="PANTHER" id="PTHR11540">
    <property type="entry name" value="MALATE AND LACTATE DEHYDROGENASE"/>
    <property type="match status" value="1"/>
</dbReference>
<name>A0AAV5RQ82_MAUHU</name>
<dbReference type="InterPro" id="IPR022383">
    <property type="entry name" value="Lactate/malate_DH_C"/>
</dbReference>
<gene>
    <name evidence="15" type="ORF">DAKH74_002810</name>
</gene>
<comment type="caution">
    <text evidence="15">The sequence shown here is derived from an EMBL/GenBank/DDBJ whole genome shotgun (WGS) entry which is preliminary data.</text>
</comment>
<dbReference type="GO" id="GO:0030060">
    <property type="term" value="F:L-malate dehydrogenase (NAD+) activity"/>
    <property type="evidence" value="ECO:0007669"/>
    <property type="project" value="UniProtKB-EC"/>
</dbReference>
<dbReference type="PROSITE" id="PS00068">
    <property type="entry name" value="MDH"/>
    <property type="match status" value="1"/>
</dbReference>
<evidence type="ECO:0000313" key="16">
    <source>
        <dbReference type="Proteomes" id="UP001377567"/>
    </source>
</evidence>
<dbReference type="InterPro" id="IPR001252">
    <property type="entry name" value="Malate_DH_AS"/>
</dbReference>
<keyword evidence="16" id="KW-1185">Reference proteome</keyword>
<evidence type="ECO:0000256" key="4">
    <source>
        <dbReference type="ARBA" id="ARBA00022532"/>
    </source>
</evidence>
<feature type="domain" description="Lactate/malate dehydrogenase N-terminal" evidence="13">
    <location>
        <begin position="2"/>
        <end position="145"/>
    </location>
</feature>
<feature type="binding site" evidence="9">
    <location>
        <position position="86"/>
    </location>
    <ligand>
        <name>substrate</name>
    </ligand>
</feature>
<comment type="similarity">
    <text evidence="1">Belongs to the LDH/MDH superfamily. MDH type 1 family.</text>
</comment>
<reference evidence="15 16" key="1">
    <citation type="journal article" date="2023" name="Elife">
        <title>Identification of key yeast species and microbe-microbe interactions impacting larval growth of Drosophila in the wild.</title>
        <authorList>
            <person name="Mure A."/>
            <person name="Sugiura Y."/>
            <person name="Maeda R."/>
            <person name="Honda K."/>
            <person name="Sakurai N."/>
            <person name="Takahashi Y."/>
            <person name="Watada M."/>
            <person name="Katoh T."/>
            <person name="Gotoh A."/>
            <person name="Gotoh Y."/>
            <person name="Taniguchi I."/>
            <person name="Nakamura K."/>
            <person name="Hayashi T."/>
            <person name="Katayama T."/>
            <person name="Uemura T."/>
            <person name="Hattori Y."/>
        </authorList>
    </citation>
    <scope>NUCLEOTIDE SEQUENCE [LARGE SCALE GENOMIC DNA]</scope>
    <source>
        <strain evidence="15 16">KH-74</strain>
    </source>
</reference>
<dbReference type="Gene3D" id="3.40.50.720">
    <property type="entry name" value="NAD(P)-binding Rossmann-like Domain"/>
    <property type="match status" value="1"/>
</dbReference>
<evidence type="ECO:0000313" key="15">
    <source>
        <dbReference type="EMBL" id="GMM53665.1"/>
    </source>
</evidence>
<dbReference type="InterPro" id="IPR036291">
    <property type="entry name" value="NAD(P)-bd_dom_sf"/>
</dbReference>
<dbReference type="EC" id="1.1.1.37" evidence="3 12"/>
<evidence type="ECO:0000256" key="11">
    <source>
        <dbReference type="RuleBase" id="RU003369"/>
    </source>
</evidence>
<dbReference type="NCBIfam" id="TIGR01772">
    <property type="entry name" value="MDH_euk_gproteo"/>
    <property type="match status" value="1"/>
</dbReference>
<keyword evidence="5 11" id="KW-0560">Oxidoreductase</keyword>
<feature type="active site" description="Proton acceptor" evidence="8">
    <location>
        <position position="190"/>
    </location>
</feature>
<dbReference type="AlphaFoldDB" id="A0AAV5RQ82"/>
<dbReference type="GO" id="GO:0006108">
    <property type="term" value="P:malate metabolic process"/>
    <property type="evidence" value="ECO:0007669"/>
    <property type="project" value="InterPro"/>
</dbReference>
<evidence type="ECO:0000259" key="14">
    <source>
        <dbReference type="Pfam" id="PF02866"/>
    </source>
</evidence>
<feature type="binding site" evidence="9">
    <location>
        <position position="118"/>
    </location>
    <ligand>
        <name>substrate</name>
    </ligand>
</feature>
<feature type="binding site" evidence="9">
    <location>
        <position position="80"/>
    </location>
    <ligand>
        <name>substrate</name>
    </ligand>
</feature>
<dbReference type="PIRSF" id="PIRSF000102">
    <property type="entry name" value="Lac_mal_DH"/>
    <property type="match status" value="1"/>
</dbReference>
<comment type="catalytic activity">
    <reaction evidence="7 12">
        <text>(S)-malate + NAD(+) = oxaloacetate + NADH + H(+)</text>
        <dbReference type="Rhea" id="RHEA:21432"/>
        <dbReference type="ChEBI" id="CHEBI:15378"/>
        <dbReference type="ChEBI" id="CHEBI:15589"/>
        <dbReference type="ChEBI" id="CHEBI:16452"/>
        <dbReference type="ChEBI" id="CHEBI:57540"/>
        <dbReference type="ChEBI" id="CHEBI:57945"/>
        <dbReference type="EC" id="1.1.1.37"/>
    </reaction>
</comment>
<dbReference type="FunFam" id="3.90.110.10:FF:000009">
    <property type="entry name" value="Malate dehydrogenase"/>
    <property type="match status" value="1"/>
</dbReference>
<keyword evidence="4 12" id="KW-0816">Tricarboxylic acid cycle</keyword>
<evidence type="ECO:0000256" key="8">
    <source>
        <dbReference type="PIRSR" id="PIRSR000102-1"/>
    </source>
</evidence>
<dbReference type="Gene3D" id="3.90.110.10">
    <property type="entry name" value="Lactate dehydrogenase/glycoside hydrolase, family 4, C-terminal"/>
    <property type="match status" value="1"/>
</dbReference>
<feature type="binding site" evidence="10">
    <location>
        <position position="93"/>
    </location>
    <ligand>
        <name>NAD(+)</name>
        <dbReference type="ChEBI" id="CHEBI:57540"/>
    </ligand>
</feature>
<dbReference type="InterPro" id="IPR001557">
    <property type="entry name" value="L-lactate/malate_DH"/>
</dbReference>
<dbReference type="Pfam" id="PF02866">
    <property type="entry name" value="Ldh_1_C"/>
    <property type="match status" value="1"/>
</dbReference>
<feature type="binding site" evidence="10">
    <location>
        <begin position="8"/>
        <end position="14"/>
    </location>
    <ligand>
        <name>NAD(+)</name>
        <dbReference type="ChEBI" id="CHEBI:57540"/>
    </ligand>
</feature>
<evidence type="ECO:0000259" key="13">
    <source>
        <dbReference type="Pfam" id="PF00056"/>
    </source>
</evidence>
<dbReference type="InterPro" id="IPR015955">
    <property type="entry name" value="Lactate_DH/Glyco_Ohase_4_C"/>
</dbReference>